<feature type="compositionally biased region" description="Low complexity" evidence="7">
    <location>
        <begin position="28"/>
        <end position="40"/>
    </location>
</feature>
<dbReference type="HOGENOM" id="CLU_1447845_0_0_1"/>
<evidence type="ECO:0000256" key="2">
    <source>
        <dbReference type="ARBA" id="ARBA00009359"/>
    </source>
</evidence>
<keyword evidence="9" id="KW-1185">Reference proteome</keyword>
<organism evidence="8 9">
    <name type="scientific">Ophiostoma piceae (strain UAMH 11346)</name>
    <name type="common">Sap stain fungus</name>
    <dbReference type="NCBI Taxonomy" id="1262450"/>
    <lineage>
        <taxon>Eukaryota</taxon>
        <taxon>Fungi</taxon>
        <taxon>Dikarya</taxon>
        <taxon>Ascomycota</taxon>
        <taxon>Pezizomycotina</taxon>
        <taxon>Sordariomycetes</taxon>
        <taxon>Sordariomycetidae</taxon>
        <taxon>Ophiostomatales</taxon>
        <taxon>Ophiostomataceae</taxon>
        <taxon>Ophiostoma</taxon>
    </lineage>
</organism>
<gene>
    <name evidence="8" type="ORF">F503_00278</name>
</gene>
<proteinExistence type="inferred from homology"/>
<accession>S3C6N7</accession>
<evidence type="ECO:0008006" key="10">
    <source>
        <dbReference type="Google" id="ProtNLM"/>
    </source>
</evidence>
<dbReference type="AlphaFoldDB" id="S3C6N7"/>
<keyword evidence="3" id="KW-0227">DNA damage</keyword>
<reference evidence="8 9" key="1">
    <citation type="journal article" date="2013" name="BMC Genomics">
        <title>The genome and transcriptome of the pine saprophyte Ophiostoma piceae, and a comparison with the bark beetle-associated pine pathogen Grosmannia clavigera.</title>
        <authorList>
            <person name="Haridas S."/>
            <person name="Wang Y."/>
            <person name="Lim L."/>
            <person name="Massoumi Alamouti S."/>
            <person name="Jackman S."/>
            <person name="Docking R."/>
            <person name="Robertson G."/>
            <person name="Birol I."/>
            <person name="Bohlmann J."/>
            <person name="Breuil C."/>
        </authorList>
    </citation>
    <scope>NUCLEOTIDE SEQUENCE [LARGE SCALE GENOMIC DNA]</scope>
    <source>
        <strain evidence="8 9">UAMH 11346</strain>
    </source>
</reference>
<dbReference type="STRING" id="1262450.S3C6N7"/>
<evidence type="ECO:0000313" key="8">
    <source>
        <dbReference type="EMBL" id="EPE07556.1"/>
    </source>
</evidence>
<dbReference type="GO" id="GO:0046982">
    <property type="term" value="F:protein heterodimerization activity"/>
    <property type="evidence" value="ECO:0007669"/>
    <property type="project" value="InterPro"/>
</dbReference>
<dbReference type="GO" id="GO:0031297">
    <property type="term" value="P:replication fork processing"/>
    <property type="evidence" value="ECO:0007669"/>
    <property type="project" value="TreeGrafter"/>
</dbReference>
<dbReference type="eggNOG" id="ENOG502S98G">
    <property type="taxonomic scope" value="Eukaryota"/>
</dbReference>
<comment type="similarity">
    <text evidence="2">Belongs to the CENP-X/MHF2 family.</text>
</comment>
<protein>
    <recommendedName>
        <fullName evidence="10">Centromere protein x</fullName>
    </recommendedName>
</protein>
<feature type="compositionally biased region" description="Low complexity" evidence="7">
    <location>
        <begin position="81"/>
        <end position="91"/>
    </location>
</feature>
<dbReference type="Proteomes" id="UP000016923">
    <property type="component" value="Unassembled WGS sequence"/>
</dbReference>
<keyword evidence="5" id="KW-0234">DNA repair</keyword>
<dbReference type="OMA" id="QIQTGAM"/>
<evidence type="ECO:0000256" key="4">
    <source>
        <dbReference type="ARBA" id="ARBA00023125"/>
    </source>
</evidence>
<dbReference type="Pfam" id="PF09415">
    <property type="entry name" value="CENP-X"/>
    <property type="match status" value="1"/>
</dbReference>
<keyword evidence="6" id="KW-0539">Nucleus</keyword>
<evidence type="ECO:0000256" key="5">
    <source>
        <dbReference type="ARBA" id="ARBA00023204"/>
    </source>
</evidence>
<evidence type="ECO:0000256" key="3">
    <source>
        <dbReference type="ARBA" id="ARBA00022763"/>
    </source>
</evidence>
<evidence type="ECO:0000313" key="9">
    <source>
        <dbReference type="Proteomes" id="UP000016923"/>
    </source>
</evidence>
<dbReference type="PANTHER" id="PTHR28680">
    <property type="entry name" value="CENTROMERE PROTEIN X"/>
    <property type="match status" value="1"/>
</dbReference>
<evidence type="ECO:0000256" key="1">
    <source>
        <dbReference type="ARBA" id="ARBA00004123"/>
    </source>
</evidence>
<evidence type="ECO:0000256" key="6">
    <source>
        <dbReference type="ARBA" id="ARBA00023242"/>
    </source>
</evidence>
<dbReference type="InterPro" id="IPR018552">
    <property type="entry name" value="CENP-X"/>
</dbReference>
<keyword evidence="4" id="KW-0238">DNA-binding</keyword>
<dbReference type="PANTHER" id="PTHR28680:SF1">
    <property type="entry name" value="CENTROMERE PROTEIN X"/>
    <property type="match status" value="1"/>
</dbReference>
<dbReference type="EMBL" id="KE148150">
    <property type="protein sequence ID" value="EPE07556.1"/>
    <property type="molecule type" value="Genomic_DNA"/>
</dbReference>
<dbReference type="GO" id="GO:0051382">
    <property type="term" value="P:kinetochore assembly"/>
    <property type="evidence" value="ECO:0007669"/>
    <property type="project" value="InterPro"/>
</dbReference>
<name>S3C6N7_OPHP1</name>
<sequence>MPPRASTSNNGFRGTGPFKPPRPTGRPSDNSGSSSSAADATSRRIEISDDDDNDNENDENNESNENDAGVDTEVATDNEDTTAAAAAAPSEPAIPPALLSRLLSHFFQNHKGTPTRLTQDAHASIDKYMEIFIREAVARSVAARTDEAFLDVDVLQKIAGQLIMDM</sequence>
<dbReference type="CDD" id="cd22921">
    <property type="entry name" value="HFD_CENP-X"/>
    <property type="match status" value="1"/>
</dbReference>
<dbReference type="VEuPathDB" id="FungiDB:F503_00278"/>
<dbReference type="GO" id="GO:0071821">
    <property type="term" value="C:FANCM-MHF complex"/>
    <property type="evidence" value="ECO:0007669"/>
    <property type="project" value="TreeGrafter"/>
</dbReference>
<evidence type="ECO:0000256" key="7">
    <source>
        <dbReference type="SAM" id="MobiDB-lite"/>
    </source>
</evidence>
<feature type="region of interest" description="Disordered" evidence="7">
    <location>
        <begin position="1"/>
        <end position="92"/>
    </location>
</feature>
<dbReference type="OrthoDB" id="2500381at2759"/>
<dbReference type="GO" id="GO:0003677">
    <property type="term" value="F:DNA binding"/>
    <property type="evidence" value="ECO:0007669"/>
    <property type="project" value="UniProtKB-KW"/>
</dbReference>
<dbReference type="Gene3D" id="1.10.20.10">
    <property type="entry name" value="Histone, subunit A"/>
    <property type="match status" value="1"/>
</dbReference>
<comment type="subcellular location">
    <subcellularLocation>
        <location evidence="1">Nucleus</location>
    </subcellularLocation>
</comment>
<dbReference type="InterPro" id="IPR009072">
    <property type="entry name" value="Histone-fold"/>
</dbReference>
<dbReference type="GO" id="GO:0000712">
    <property type="term" value="P:resolution of meiotic recombination intermediates"/>
    <property type="evidence" value="ECO:0007669"/>
    <property type="project" value="TreeGrafter"/>
</dbReference>
<feature type="compositionally biased region" description="Polar residues" evidence="7">
    <location>
        <begin position="1"/>
        <end position="12"/>
    </location>
</feature>
<dbReference type="GO" id="GO:0006281">
    <property type="term" value="P:DNA repair"/>
    <property type="evidence" value="ECO:0007669"/>
    <property type="project" value="UniProtKB-KW"/>
</dbReference>
<feature type="compositionally biased region" description="Acidic residues" evidence="7">
    <location>
        <begin position="48"/>
        <end position="80"/>
    </location>
</feature>